<accession>A0A4C1YFQ7</accession>
<feature type="region of interest" description="Disordered" evidence="1">
    <location>
        <begin position="85"/>
        <end position="106"/>
    </location>
</feature>
<sequence length="106" mass="11719">MLHLENAPVHSEFKIKALLDSTPIKLMASIRKVETENGDVIKSNVSKRHPSRHVFAERGMLTCDEPSARSQGYRAIIEGPRRAPARRTAVKVAPSPLPDSVTLNSH</sequence>
<name>A0A4C1YFQ7_EUMVA</name>
<evidence type="ECO:0000256" key="1">
    <source>
        <dbReference type="SAM" id="MobiDB-lite"/>
    </source>
</evidence>
<comment type="caution">
    <text evidence="2">The sequence shown here is derived from an EMBL/GenBank/DDBJ whole genome shotgun (WGS) entry which is preliminary data.</text>
</comment>
<protein>
    <submittedName>
        <fullName evidence="2">Uncharacterized protein</fullName>
    </submittedName>
</protein>
<dbReference type="EMBL" id="BGZK01001190">
    <property type="protein sequence ID" value="GBP73880.1"/>
    <property type="molecule type" value="Genomic_DNA"/>
</dbReference>
<gene>
    <name evidence="2" type="ORF">EVAR_82709_1</name>
</gene>
<evidence type="ECO:0000313" key="3">
    <source>
        <dbReference type="Proteomes" id="UP000299102"/>
    </source>
</evidence>
<reference evidence="2 3" key="1">
    <citation type="journal article" date="2019" name="Commun. Biol.">
        <title>The bagworm genome reveals a unique fibroin gene that provides high tensile strength.</title>
        <authorList>
            <person name="Kono N."/>
            <person name="Nakamura H."/>
            <person name="Ohtoshi R."/>
            <person name="Tomita M."/>
            <person name="Numata K."/>
            <person name="Arakawa K."/>
        </authorList>
    </citation>
    <scope>NUCLEOTIDE SEQUENCE [LARGE SCALE GENOMIC DNA]</scope>
</reference>
<keyword evidence="3" id="KW-1185">Reference proteome</keyword>
<organism evidence="2 3">
    <name type="scientific">Eumeta variegata</name>
    <name type="common">Bagworm moth</name>
    <name type="synonym">Eumeta japonica</name>
    <dbReference type="NCBI Taxonomy" id="151549"/>
    <lineage>
        <taxon>Eukaryota</taxon>
        <taxon>Metazoa</taxon>
        <taxon>Ecdysozoa</taxon>
        <taxon>Arthropoda</taxon>
        <taxon>Hexapoda</taxon>
        <taxon>Insecta</taxon>
        <taxon>Pterygota</taxon>
        <taxon>Neoptera</taxon>
        <taxon>Endopterygota</taxon>
        <taxon>Lepidoptera</taxon>
        <taxon>Glossata</taxon>
        <taxon>Ditrysia</taxon>
        <taxon>Tineoidea</taxon>
        <taxon>Psychidae</taxon>
        <taxon>Oiketicinae</taxon>
        <taxon>Eumeta</taxon>
    </lineage>
</organism>
<dbReference type="Proteomes" id="UP000299102">
    <property type="component" value="Unassembled WGS sequence"/>
</dbReference>
<dbReference type="AlphaFoldDB" id="A0A4C1YFQ7"/>
<evidence type="ECO:0000313" key="2">
    <source>
        <dbReference type="EMBL" id="GBP73880.1"/>
    </source>
</evidence>
<proteinExistence type="predicted"/>